<accession>E3FWB6</accession>
<dbReference type="KEGG" id="sur:STAUR_8267"/>
<reference evidence="2 3" key="1">
    <citation type="journal article" date="2011" name="Mol. Biol. Evol.">
        <title>Comparative genomic analysis of fruiting body formation in Myxococcales.</title>
        <authorList>
            <person name="Huntley S."/>
            <person name="Hamann N."/>
            <person name="Wegener-Feldbrugge S."/>
            <person name="Treuner-Lange A."/>
            <person name="Kube M."/>
            <person name="Reinhardt R."/>
            <person name="Klages S."/>
            <person name="Muller R."/>
            <person name="Ronning C.M."/>
            <person name="Nierman W.C."/>
            <person name="Sogaard-Andersen L."/>
        </authorList>
    </citation>
    <scope>NUCLEOTIDE SEQUENCE [LARGE SCALE GENOMIC DNA]</scope>
    <source>
        <strain evidence="2 3">DW4/3-1</strain>
    </source>
</reference>
<protein>
    <submittedName>
        <fullName evidence="2">Uncharacterized protein</fullName>
    </submittedName>
</protein>
<dbReference type="HOGENOM" id="CLU_2703083_0_0_7"/>
<organism evidence="2 3">
    <name type="scientific">Stigmatella aurantiaca (strain DW4/3-1)</name>
    <dbReference type="NCBI Taxonomy" id="378806"/>
    <lineage>
        <taxon>Bacteria</taxon>
        <taxon>Pseudomonadati</taxon>
        <taxon>Myxococcota</taxon>
        <taxon>Myxococcia</taxon>
        <taxon>Myxococcales</taxon>
        <taxon>Cystobacterineae</taxon>
        <taxon>Archangiaceae</taxon>
        <taxon>Stigmatella</taxon>
    </lineage>
</organism>
<evidence type="ECO:0000313" key="3">
    <source>
        <dbReference type="Proteomes" id="UP000001351"/>
    </source>
</evidence>
<keyword evidence="3" id="KW-1185">Reference proteome</keyword>
<evidence type="ECO:0000313" key="2">
    <source>
        <dbReference type="EMBL" id="ADO76022.1"/>
    </source>
</evidence>
<proteinExistence type="predicted"/>
<evidence type="ECO:0000256" key="1">
    <source>
        <dbReference type="SAM" id="MobiDB-lite"/>
    </source>
</evidence>
<dbReference type="AlphaFoldDB" id="E3FWB6"/>
<name>E3FWB6_STIAD</name>
<dbReference type="EMBL" id="CP002271">
    <property type="protein sequence ID" value="ADO76022.1"/>
    <property type="molecule type" value="Genomic_DNA"/>
</dbReference>
<dbReference type="STRING" id="378806.STAUR_8267"/>
<feature type="region of interest" description="Disordered" evidence="1">
    <location>
        <begin position="1"/>
        <end position="48"/>
    </location>
</feature>
<sequence length="73" mass="7663">MIPESSAPFAQGSAEGRTGVAGALLSAGARRPPRRLGREAPLRAPRQPGGLFLRALRRNHNGLQREGSCPCCG</sequence>
<dbReference type="Proteomes" id="UP000001351">
    <property type="component" value="Chromosome"/>
</dbReference>
<gene>
    <name evidence="2" type="ordered locus">STAUR_8267</name>
</gene>